<feature type="transmembrane region" description="Helical" evidence="1">
    <location>
        <begin position="159"/>
        <end position="177"/>
    </location>
</feature>
<proteinExistence type="predicted"/>
<evidence type="ECO:0000313" key="3">
    <source>
        <dbReference type="Proteomes" id="UP000293583"/>
    </source>
</evidence>
<keyword evidence="3" id="KW-1185">Reference proteome</keyword>
<feature type="transmembrane region" description="Helical" evidence="1">
    <location>
        <begin position="24"/>
        <end position="48"/>
    </location>
</feature>
<comment type="caution">
    <text evidence="2">The sequence shown here is derived from an EMBL/GenBank/DDBJ whole genome shotgun (WGS) entry which is preliminary data.</text>
</comment>
<feature type="transmembrane region" description="Helical" evidence="1">
    <location>
        <begin position="68"/>
        <end position="90"/>
    </location>
</feature>
<keyword evidence="1" id="KW-0472">Membrane</keyword>
<reference evidence="2 3" key="1">
    <citation type="submission" date="2019-02" db="EMBL/GenBank/DDBJ databases">
        <title>Genome of a new Bacteroidetes strain.</title>
        <authorList>
            <person name="Pitt A."/>
        </authorList>
    </citation>
    <scope>NUCLEOTIDE SEQUENCE [LARGE SCALE GENOMIC DNA]</scope>
    <source>
        <strain evidence="2 3">103A-SOEBACH</strain>
    </source>
</reference>
<organism evidence="2 3">
    <name type="scientific">Aquirufa antheringensis</name>
    <dbReference type="NCBI Taxonomy" id="2516559"/>
    <lineage>
        <taxon>Bacteria</taxon>
        <taxon>Pseudomonadati</taxon>
        <taxon>Bacteroidota</taxon>
        <taxon>Cytophagia</taxon>
        <taxon>Cytophagales</taxon>
        <taxon>Flectobacillaceae</taxon>
        <taxon>Aquirufa</taxon>
    </lineage>
</organism>
<keyword evidence="1" id="KW-0812">Transmembrane</keyword>
<dbReference type="EMBL" id="SEWY01000001">
    <property type="protein sequence ID" value="TBH75146.1"/>
    <property type="molecule type" value="Genomic_DNA"/>
</dbReference>
<protein>
    <submittedName>
        <fullName evidence="2">Uncharacterized protein</fullName>
    </submittedName>
</protein>
<feature type="transmembrane region" description="Helical" evidence="1">
    <location>
        <begin position="183"/>
        <end position="202"/>
    </location>
</feature>
<feature type="transmembrane region" description="Helical" evidence="1">
    <location>
        <begin position="110"/>
        <end position="127"/>
    </location>
</feature>
<dbReference type="AlphaFoldDB" id="A0A4Q9BGH6"/>
<dbReference type="OrthoDB" id="1120881at2"/>
<feature type="transmembrane region" description="Helical" evidence="1">
    <location>
        <begin position="133"/>
        <end position="152"/>
    </location>
</feature>
<keyword evidence="1" id="KW-1133">Transmembrane helix</keyword>
<dbReference type="RefSeq" id="WP_130922342.1">
    <property type="nucleotide sequence ID" value="NZ_SEWY01000001.1"/>
</dbReference>
<evidence type="ECO:0000313" key="2">
    <source>
        <dbReference type="EMBL" id="TBH75146.1"/>
    </source>
</evidence>
<sequence length="207" mass="22613">MEKHEEQLAAIQEMRNLMDRASRFRSISGLSAAVAGLLALLCVAVVSLFTDILFVEAEAFDQMARGAFATPVFTCFLLLLVVSVGFGITLAARNARSKGQSAWDSAAKRLAYHVSIPLVVGGIFSFLMGHLGLWGLVPAITLLFYGLALFNGSHYTLDAVRILGLCEMMLGLLAAFWVAYGLVIWVVGFGLLHVVFGLYLYLKYERV</sequence>
<name>A0A4Q9BGH6_9BACT</name>
<evidence type="ECO:0000256" key="1">
    <source>
        <dbReference type="SAM" id="Phobius"/>
    </source>
</evidence>
<dbReference type="Proteomes" id="UP000293583">
    <property type="component" value="Unassembled WGS sequence"/>
</dbReference>
<accession>A0A4Q9BGH6</accession>
<gene>
    <name evidence="2" type="ORF">EWU20_00820</name>
</gene>